<dbReference type="PROSITE" id="PS00039">
    <property type="entry name" value="DEAD_ATP_HELICASE"/>
    <property type="match status" value="1"/>
</dbReference>
<evidence type="ECO:0000313" key="7">
    <source>
        <dbReference type="Proteomes" id="UP001162156"/>
    </source>
</evidence>
<keyword evidence="4" id="KW-0067">ATP-binding</keyword>
<keyword evidence="1" id="KW-0547">Nucleotide-binding</keyword>
<evidence type="ECO:0000259" key="5">
    <source>
        <dbReference type="PROSITE" id="PS51192"/>
    </source>
</evidence>
<reference evidence="6" key="1">
    <citation type="journal article" date="2023" name="Insect Mol. Biol.">
        <title>Genome sequencing provides insights into the evolution of gene families encoding plant cell wall-degrading enzymes in longhorned beetles.</title>
        <authorList>
            <person name="Shin N.R."/>
            <person name="Okamura Y."/>
            <person name="Kirsch R."/>
            <person name="Pauchet Y."/>
        </authorList>
    </citation>
    <scope>NUCLEOTIDE SEQUENCE</scope>
    <source>
        <strain evidence="6">RBIC_L_NR</strain>
    </source>
</reference>
<evidence type="ECO:0000256" key="4">
    <source>
        <dbReference type="ARBA" id="ARBA00022840"/>
    </source>
</evidence>
<keyword evidence="7" id="KW-1185">Reference proteome</keyword>
<evidence type="ECO:0000256" key="1">
    <source>
        <dbReference type="ARBA" id="ARBA00022741"/>
    </source>
</evidence>
<dbReference type="InterPro" id="IPR014001">
    <property type="entry name" value="Helicase_ATP-bd"/>
</dbReference>
<dbReference type="InterPro" id="IPR050079">
    <property type="entry name" value="DEAD_box_RNA_helicase"/>
</dbReference>
<dbReference type="GO" id="GO:0003676">
    <property type="term" value="F:nucleic acid binding"/>
    <property type="evidence" value="ECO:0007669"/>
    <property type="project" value="InterPro"/>
</dbReference>
<dbReference type="GO" id="GO:0003724">
    <property type="term" value="F:RNA helicase activity"/>
    <property type="evidence" value="ECO:0007669"/>
    <property type="project" value="TreeGrafter"/>
</dbReference>
<evidence type="ECO:0000256" key="2">
    <source>
        <dbReference type="ARBA" id="ARBA00022801"/>
    </source>
</evidence>
<name>A0AAV8YND3_9CUCU</name>
<dbReference type="Proteomes" id="UP001162156">
    <property type="component" value="Unassembled WGS sequence"/>
</dbReference>
<sequence>MVEILILDEADRLLDLGFQKSIDTILSYLPRQRRTGLFSATQTKEVQDLIRAGLRNPVLISVSEKATQSTPIC</sequence>
<dbReference type="GO" id="GO:0005524">
    <property type="term" value="F:ATP binding"/>
    <property type="evidence" value="ECO:0007669"/>
    <property type="project" value="UniProtKB-KW"/>
</dbReference>
<dbReference type="PROSITE" id="PS51192">
    <property type="entry name" value="HELICASE_ATP_BIND_1"/>
    <property type="match status" value="1"/>
</dbReference>
<dbReference type="EMBL" id="JANEYF010002045">
    <property type="protein sequence ID" value="KAJ8952164.1"/>
    <property type="molecule type" value="Genomic_DNA"/>
</dbReference>
<accession>A0AAV8YND3</accession>
<evidence type="ECO:0000256" key="3">
    <source>
        <dbReference type="ARBA" id="ARBA00022806"/>
    </source>
</evidence>
<feature type="domain" description="Helicase ATP-binding" evidence="5">
    <location>
        <begin position="1"/>
        <end position="60"/>
    </location>
</feature>
<organism evidence="6 7">
    <name type="scientific">Rhamnusium bicolor</name>
    <dbReference type="NCBI Taxonomy" id="1586634"/>
    <lineage>
        <taxon>Eukaryota</taxon>
        <taxon>Metazoa</taxon>
        <taxon>Ecdysozoa</taxon>
        <taxon>Arthropoda</taxon>
        <taxon>Hexapoda</taxon>
        <taxon>Insecta</taxon>
        <taxon>Pterygota</taxon>
        <taxon>Neoptera</taxon>
        <taxon>Endopterygota</taxon>
        <taxon>Coleoptera</taxon>
        <taxon>Polyphaga</taxon>
        <taxon>Cucujiformia</taxon>
        <taxon>Chrysomeloidea</taxon>
        <taxon>Cerambycidae</taxon>
        <taxon>Lepturinae</taxon>
        <taxon>Rhagiini</taxon>
        <taxon>Rhamnusium</taxon>
    </lineage>
</organism>
<dbReference type="SUPFAM" id="SSF52540">
    <property type="entry name" value="P-loop containing nucleoside triphosphate hydrolases"/>
    <property type="match status" value="1"/>
</dbReference>
<keyword evidence="2" id="KW-0378">Hydrolase</keyword>
<dbReference type="PANTHER" id="PTHR47959">
    <property type="entry name" value="ATP-DEPENDENT RNA HELICASE RHLE-RELATED"/>
    <property type="match status" value="1"/>
</dbReference>
<dbReference type="GO" id="GO:0005829">
    <property type="term" value="C:cytosol"/>
    <property type="evidence" value="ECO:0007669"/>
    <property type="project" value="TreeGrafter"/>
</dbReference>
<dbReference type="InterPro" id="IPR011545">
    <property type="entry name" value="DEAD/DEAH_box_helicase_dom"/>
</dbReference>
<dbReference type="PANTHER" id="PTHR47959:SF1">
    <property type="entry name" value="ATP-DEPENDENT RNA HELICASE DBPA"/>
    <property type="match status" value="1"/>
</dbReference>
<protein>
    <recommendedName>
        <fullName evidence="5">Helicase ATP-binding domain-containing protein</fullName>
    </recommendedName>
</protein>
<keyword evidence="3" id="KW-0347">Helicase</keyword>
<dbReference type="Gene3D" id="3.40.50.300">
    <property type="entry name" value="P-loop containing nucleotide triphosphate hydrolases"/>
    <property type="match status" value="1"/>
</dbReference>
<dbReference type="AlphaFoldDB" id="A0AAV8YND3"/>
<proteinExistence type="predicted"/>
<dbReference type="InterPro" id="IPR000629">
    <property type="entry name" value="RNA-helicase_DEAD-box_CS"/>
</dbReference>
<dbReference type="GO" id="GO:0016787">
    <property type="term" value="F:hydrolase activity"/>
    <property type="evidence" value="ECO:0007669"/>
    <property type="project" value="UniProtKB-KW"/>
</dbReference>
<gene>
    <name evidence="6" type="ORF">NQ314_007588</name>
</gene>
<dbReference type="Pfam" id="PF00270">
    <property type="entry name" value="DEAD"/>
    <property type="match status" value="1"/>
</dbReference>
<dbReference type="InterPro" id="IPR027417">
    <property type="entry name" value="P-loop_NTPase"/>
</dbReference>
<evidence type="ECO:0000313" key="6">
    <source>
        <dbReference type="EMBL" id="KAJ8952164.1"/>
    </source>
</evidence>
<comment type="caution">
    <text evidence="6">The sequence shown here is derived from an EMBL/GenBank/DDBJ whole genome shotgun (WGS) entry which is preliminary data.</text>
</comment>